<comment type="caution">
    <text evidence="7">The sequence shown here is derived from an EMBL/GenBank/DDBJ whole genome shotgun (WGS) entry which is preliminary data.</text>
</comment>
<dbReference type="InterPro" id="IPR011598">
    <property type="entry name" value="bHLH_dom"/>
</dbReference>
<dbReference type="Pfam" id="PF00010">
    <property type="entry name" value="HLH"/>
    <property type="match status" value="1"/>
</dbReference>
<keyword evidence="3" id="KW-0804">Transcription</keyword>
<evidence type="ECO:0000256" key="2">
    <source>
        <dbReference type="ARBA" id="ARBA00023015"/>
    </source>
</evidence>
<dbReference type="SUPFAM" id="SSF47459">
    <property type="entry name" value="HLH, helix-loop-helix DNA-binding domain"/>
    <property type="match status" value="1"/>
</dbReference>
<name>A0A8X8B2D4_BRACI</name>
<dbReference type="AlphaFoldDB" id="A0A8X8B2D4"/>
<gene>
    <name evidence="7" type="ORF">Bca52824_011705</name>
</gene>
<dbReference type="GO" id="GO:0046983">
    <property type="term" value="F:protein dimerization activity"/>
    <property type="evidence" value="ECO:0007669"/>
    <property type="project" value="InterPro"/>
</dbReference>
<keyword evidence="2" id="KW-0805">Transcription regulation</keyword>
<dbReference type="OrthoDB" id="752507at2759"/>
<feature type="region of interest" description="Disordered" evidence="5">
    <location>
        <begin position="1"/>
        <end position="34"/>
    </location>
</feature>
<evidence type="ECO:0000256" key="4">
    <source>
        <dbReference type="ARBA" id="ARBA00023242"/>
    </source>
</evidence>
<evidence type="ECO:0000259" key="6">
    <source>
        <dbReference type="PROSITE" id="PS50888"/>
    </source>
</evidence>
<keyword evidence="8" id="KW-1185">Reference proteome</keyword>
<feature type="domain" description="BHLH" evidence="6">
    <location>
        <begin position="25"/>
        <end position="76"/>
    </location>
</feature>
<evidence type="ECO:0000256" key="5">
    <source>
        <dbReference type="SAM" id="MobiDB-lite"/>
    </source>
</evidence>
<evidence type="ECO:0000256" key="1">
    <source>
        <dbReference type="ARBA" id="ARBA00004123"/>
    </source>
</evidence>
<evidence type="ECO:0000256" key="3">
    <source>
        <dbReference type="ARBA" id="ARBA00023163"/>
    </source>
</evidence>
<accession>A0A8X8B2D4</accession>
<evidence type="ECO:0000313" key="8">
    <source>
        <dbReference type="Proteomes" id="UP000886595"/>
    </source>
</evidence>
<dbReference type="Proteomes" id="UP000886595">
    <property type="component" value="Unassembled WGS sequence"/>
</dbReference>
<evidence type="ECO:0000313" key="7">
    <source>
        <dbReference type="EMBL" id="KAG2318492.1"/>
    </source>
</evidence>
<protein>
    <recommendedName>
        <fullName evidence="6">BHLH domain-containing protein</fullName>
    </recommendedName>
</protein>
<dbReference type="PROSITE" id="PS50888">
    <property type="entry name" value="BHLH"/>
    <property type="match status" value="1"/>
</dbReference>
<proteinExistence type="predicted"/>
<sequence length="207" mass="23718">MVYDTSTRRRKNRSVDKSRSNTSQSRPSDLKTIEKNRRIQMEDLYSELNSLLPQTSREPLPLPDQLDEAANYIKELQVNVEKKREMKRKLVMTAALNKLNSTGSSSMSSSVDVSVPRRLPRIEIQETGPILHISLVTNLEYKFMFHEIVRVLTEELGAEITHAGYSIVDDAVFHTFDCKVEDCDFGATSRISESLKKLVNSIWRLVE</sequence>
<reference evidence="7 8" key="1">
    <citation type="submission" date="2020-02" db="EMBL/GenBank/DDBJ databases">
        <authorList>
            <person name="Ma Q."/>
            <person name="Huang Y."/>
            <person name="Song X."/>
            <person name="Pei D."/>
        </authorList>
    </citation>
    <scope>NUCLEOTIDE SEQUENCE [LARGE SCALE GENOMIC DNA]</scope>
    <source>
        <strain evidence="7">Sxm20200214</strain>
        <tissue evidence="7">Leaf</tissue>
    </source>
</reference>
<dbReference type="InterPro" id="IPR015660">
    <property type="entry name" value="MASH1/Ascl1a-like"/>
</dbReference>
<dbReference type="PANTHER" id="PTHR13935">
    <property type="entry name" value="ACHAETE-SCUTE TRANSCRIPTION FACTOR-RELATED"/>
    <property type="match status" value="1"/>
</dbReference>
<dbReference type="InterPro" id="IPR036638">
    <property type="entry name" value="HLH_DNA-bd_sf"/>
</dbReference>
<dbReference type="Gene3D" id="4.10.280.10">
    <property type="entry name" value="Helix-loop-helix DNA-binding domain"/>
    <property type="match status" value="1"/>
</dbReference>
<keyword evidence="4" id="KW-0539">Nucleus</keyword>
<dbReference type="GO" id="GO:0000977">
    <property type="term" value="F:RNA polymerase II transcription regulatory region sequence-specific DNA binding"/>
    <property type="evidence" value="ECO:0007669"/>
    <property type="project" value="TreeGrafter"/>
</dbReference>
<comment type="subcellular location">
    <subcellularLocation>
        <location evidence="1">Nucleus</location>
    </subcellularLocation>
</comment>
<dbReference type="PANTHER" id="PTHR13935:SF90">
    <property type="entry name" value="TRANSCRIPTION FACTOR BHLH162"/>
    <property type="match status" value="1"/>
</dbReference>
<dbReference type="GO" id="GO:0000981">
    <property type="term" value="F:DNA-binding transcription factor activity, RNA polymerase II-specific"/>
    <property type="evidence" value="ECO:0007669"/>
    <property type="project" value="TreeGrafter"/>
</dbReference>
<dbReference type="GO" id="GO:0090575">
    <property type="term" value="C:RNA polymerase II transcription regulator complex"/>
    <property type="evidence" value="ECO:0007669"/>
    <property type="project" value="TreeGrafter"/>
</dbReference>
<dbReference type="EMBL" id="JAAMPC010000003">
    <property type="protein sequence ID" value="KAG2318492.1"/>
    <property type="molecule type" value="Genomic_DNA"/>
</dbReference>
<organism evidence="7 8">
    <name type="scientific">Brassica carinata</name>
    <name type="common">Ethiopian mustard</name>
    <name type="synonym">Abyssinian cabbage</name>
    <dbReference type="NCBI Taxonomy" id="52824"/>
    <lineage>
        <taxon>Eukaryota</taxon>
        <taxon>Viridiplantae</taxon>
        <taxon>Streptophyta</taxon>
        <taxon>Embryophyta</taxon>
        <taxon>Tracheophyta</taxon>
        <taxon>Spermatophyta</taxon>
        <taxon>Magnoliopsida</taxon>
        <taxon>eudicotyledons</taxon>
        <taxon>Gunneridae</taxon>
        <taxon>Pentapetalae</taxon>
        <taxon>rosids</taxon>
        <taxon>malvids</taxon>
        <taxon>Brassicales</taxon>
        <taxon>Brassicaceae</taxon>
        <taxon>Brassiceae</taxon>
        <taxon>Brassica</taxon>
    </lineage>
</organism>